<reference evidence="2" key="1">
    <citation type="submission" date="2022-10" db="EMBL/GenBank/DDBJ databases">
        <title>The complete genomes of actinobacterial strains from the NBC collection.</title>
        <authorList>
            <person name="Joergensen T.S."/>
            <person name="Alvarez Arevalo M."/>
            <person name="Sterndorff E.B."/>
            <person name="Faurdal D."/>
            <person name="Vuksanovic O."/>
            <person name="Mourched A.-S."/>
            <person name="Charusanti P."/>
            <person name="Shaw S."/>
            <person name="Blin K."/>
            <person name="Weber T."/>
        </authorList>
    </citation>
    <scope>NUCLEOTIDE SEQUENCE</scope>
    <source>
        <strain evidence="2">NBC_00668</strain>
    </source>
</reference>
<dbReference type="EMBL" id="CP109019">
    <property type="protein sequence ID" value="WUT81686.1"/>
    <property type="molecule type" value="Genomic_DNA"/>
</dbReference>
<feature type="domain" description="AB hydrolase-1" evidence="1">
    <location>
        <begin position="23"/>
        <end position="253"/>
    </location>
</feature>
<evidence type="ECO:0000259" key="1">
    <source>
        <dbReference type="Pfam" id="PF12697"/>
    </source>
</evidence>
<protein>
    <submittedName>
        <fullName evidence="2">Alpha/beta hydrolase</fullName>
    </submittedName>
</protein>
<dbReference type="InterPro" id="IPR029058">
    <property type="entry name" value="AB_hydrolase_fold"/>
</dbReference>
<gene>
    <name evidence="2" type="ORF">OG515_05415</name>
</gene>
<evidence type="ECO:0000313" key="3">
    <source>
        <dbReference type="Proteomes" id="UP001432060"/>
    </source>
</evidence>
<dbReference type="InterPro" id="IPR000073">
    <property type="entry name" value="AB_hydrolase_1"/>
</dbReference>
<keyword evidence="3" id="KW-1185">Reference proteome</keyword>
<dbReference type="PANTHER" id="PTHR43689:SF8">
    <property type="entry name" value="ALPHA_BETA-HYDROLASES SUPERFAMILY PROTEIN"/>
    <property type="match status" value="1"/>
</dbReference>
<sequence length="263" mass="27613">MSGAWASWERRESGVAGARGSALLLPGGMCRAGQYDELMAEPALAGVRLVAVTLPGHGGTPAPRDTGVENYARLAAECAADLACDVVVGHSMGANVALEMAASGAFRGPVILLAPSFSRQDEAVFLRALDRLTPVLGHLPYSAMLKLVGGMAKQSPLPPERVASLVADLRRNDPRAVRRAVHDYLRYLDRHGTVAPRLCEAGVPAWVVHGESGDGGATGAERHTLEACPQVSVVTLPGPSFFTPNEEPALVAELVVEALARTR</sequence>
<dbReference type="Gene3D" id="3.40.50.1820">
    <property type="entry name" value="alpha/beta hydrolase"/>
    <property type="match status" value="1"/>
</dbReference>
<evidence type="ECO:0000313" key="2">
    <source>
        <dbReference type="EMBL" id="WUT81686.1"/>
    </source>
</evidence>
<dbReference type="Pfam" id="PF12697">
    <property type="entry name" value="Abhydrolase_6"/>
    <property type="match status" value="1"/>
</dbReference>
<keyword evidence="2" id="KW-0378">Hydrolase</keyword>
<accession>A0ABZ1XF91</accession>
<name>A0ABZ1XF91_9ACTN</name>
<dbReference type="RefSeq" id="WP_329396204.1">
    <property type="nucleotide sequence ID" value="NZ_CP109019.1"/>
</dbReference>
<dbReference type="SUPFAM" id="SSF53474">
    <property type="entry name" value="alpha/beta-Hydrolases"/>
    <property type="match status" value="1"/>
</dbReference>
<organism evidence="2 3">
    <name type="scientific">Streptomyces melanogenes</name>
    <dbReference type="NCBI Taxonomy" id="67326"/>
    <lineage>
        <taxon>Bacteria</taxon>
        <taxon>Bacillati</taxon>
        <taxon>Actinomycetota</taxon>
        <taxon>Actinomycetes</taxon>
        <taxon>Kitasatosporales</taxon>
        <taxon>Streptomycetaceae</taxon>
        <taxon>Streptomyces</taxon>
    </lineage>
</organism>
<dbReference type="Proteomes" id="UP001432060">
    <property type="component" value="Chromosome"/>
</dbReference>
<dbReference type="GO" id="GO:0016787">
    <property type="term" value="F:hydrolase activity"/>
    <property type="evidence" value="ECO:0007669"/>
    <property type="project" value="UniProtKB-KW"/>
</dbReference>
<dbReference type="PANTHER" id="PTHR43689">
    <property type="entry name" value="HYDROLASE"/>
    <property type="match status" value="1"/>
</dbReference>
<proteinExistence type="predicted"/>